<feature type="region of interest" description="Disordered" evidence="1">
    <location>
        <begin position="1"/>
        <end position="60"/>
    </location>
</feature>
<feature type="compositionally biased region" description="Basic and acidic residues" evidence="1">
    <location>
        <begin position="258"/>
        <end position="267"/>
    </location>
</feature>
<feature type="compositionally biased region" description="Polar residues" evidence="1">
    <location>
        <begin position="22"/>
        <end position="32"/>
    </location>
</feature>
<comment type="caution">
    <text evidence="4">The sequence shown here is derived from an EMBL/GenBank/DDBJ whole genome shotgun (WGS) entry which is preliminary data.</text>
</comment>
<name>X6N8Z9_RETFI</name>
<keyword evidence="2" id="KW-0812">Transmembrane</keyword>
<dbReference type="InterPro" id="IPR001849">
    <property type="entry name" value="PH_domain"/>
</dbReference>
<proteinExistence type="predicted"/>
<evidence type="ECO:0000313" key="5">
    <source>
        <dbReference type="Proteomes" id="UP000023152"/>
    </source>
</evidence>
<keyword evidence="5" id="KW-1185">Reference proteome</keyword>
<gene>
    <name evidence="4" type="ORF">RFI_14423</name>
</gene>
<dbReference type="Proteomes" id="UP000023152">
    <property type="component" value="Unassembled WGS sequence"/>
</dbReference>
<protein>
    <recommendedName>
        <fullName evidence="3">PH domain-containing protein</fullName>
    </recommendedName>
</protein>
<feature type="compositionally biased region" description="Low complexity" evidence="1">
    <location>
        <begin position="45"/>
        <end position="57"/>
    </location>
</feature>
<feature type="transmembrane region" description="Helical" evidence="2">
    <location>
        <begin position="360"/>
        <end position="379"/>
    </location>
</feature>
<evidence type="ECO:0000256" key="1">
    <source>
        <dbReference type="SAM" id="MobiDB-lite"/>
    </source>
</evidence>
<dbReference type="SMART" id="SM00233">
    <property type="entry name" value="PH"/>
    <property type="match status" value="1"/>
</dbReference>
<feature type="compositionally biased region" description="Low complexity" evidence="1">
    <location>
        <begin position="175"/>
        <end position="192"/>
    </location>
</feature>
<evidence type="ECO:0000256" key="2">
    <source>
        <dbReference type="SAM" id="Phobius"/>
    </source>
</evidence>
<dbReference type="Pfam" id="PF00169">
    <property type="entry name" value="PH"/>
    <property type="match status" value="1"/>
</dbReference>
<feature type="compositionally biased region" description="Polar residues" evidence="1">
    <location>
        <begin position="193"/>
        <end position="203"/>
    </location>
</feature>
<evidence type="ECO:0000259" key="3">
    <source>
        <dbReference type="PROSITE" id="PS50003"/>
    </source>
</evidence>
<keyword evidence="2" id="KW-1133">Transmembrane helix</keyword>
<dbReference type="PROSITE" id="PS50003">
    <property type="entry name" value="PH_DOMAIN"/>
    <property type="match status" value="1"/>
</dbReference>
<feature type="domain" description="PH" evidence="3">
    <location>
        <begin position="77"/>
        <end position="176"/>
    </location>
</feature>
<keyword evidence="2" id="KW-0472">Membrane</keyword>
<accession>X6N8Z9</accession>
<reference evidence="4 5" key="1">
    <citation type="journal article" date="2013" name="Curr. Biol.">
        <title>The Genome of the Foraminiferan Reticulomyxa filosa.</title>
        <authorList>
            <person name="Glockner G."/>
            <person name="Hulsmann N."/>
            <person name="Schleicher M."/>
            <person name="Noegel A.A."/>
            <person name="Eichinger L."/>
            <person name="Gallinger C."/>
            <person name="Pawlowski J."/>
            <person name="Sierra R."/>
            <person name="Euteneuer U."/>
            <person name="Pillet L."/>
            <person name="Moustafa A."/>
            <person name="Platzer M."/>
            <person name="Groth M."/>
            <person name="Szafranski K."/>
            <person name="Schliwa M."/>
        </authorList>
    </citation>
    <scope>NUCLEOTIDE SEQUENCE [LARGE SCALE GENOMIC DNA]</scope>
</reference>
<sequence length="380" mass="42272">MGGANSYPSNPQSDPEGASKALPTSQTSTQSKGGPLTRAPSTQNTATTKGKVSGKTSTEWRTRSKQSFALEVKVDEDIIRKGVLSRKGKQNKMKKFYCVLLASGLLKCYHPKSLQEVATLKVYNCVNVKPVINGTNPKDTTTKRFEVTTVKRVWEFEADTETDATEWINAISSLSTNSNAGTRGNGSTNSNGQQRDTGTTSKKQPLPRSQGDKKSGASQGQDKDQTRQGGVVSTSIWSHAKSVKDLSKKFDVKYNENDVDTDKRNNSKESIIASPRQRAKSRAKSGKYGFPTIESSVEDDDADNALATEDGYDIPNSDVSASKQQRLRSKNRRTKYAKVHYSLLFLFDHPFFKKKKKISLTYVYIYIYVCVRIYHMYLYS</sequence>
<organism evidence="4 5">
    <name type="scientific">Reticulomyxa filosa</name>
    <dbReference type="NCBI Taxonomy" id="46433"/>
    <lineage>
        <taxon>Eukaryota</taxon>
        <taxon>Sar</taxon>
        <taxon>Rhizaria</taxon>
        <taxon>Retaria</taxon>
        <taxon>Foraminifera</taxon>
        <taxon>Monothalamids</taxon>
        <taxon>Reticulomyxidae</taxon>
        <taxon>Reticulomyxa</taxon>
    </lineage>
</organism>
<feature type="region of interest" description="Disordered" evidence="1">
    <location>
        <begin position="258"/>
        <end position="294"/>
    </location>
</feature>
<dbReference type="InterPro" id="IPR011993">
    <property type="entry name" value="PH-like_dom_sf"/>
</dbReference>
<feature type="compositionally biased region" description="Polar residues" evidence="1">
    <location>
        <begin position="1"/>
        <end position="13"/>
    </location>
</feature>
<dbReference type="EMBL" id="ASPP01010489">
    <property type="protein sequence ID" value="ETO22770.1"/>
    <property type="molecule type" value="Genomic_DNA"/>
</dbReference>
<feature type="region of interest" description="Disordered" evidence="1">
    <location>
        <begin position="175"/>
        <end position="234"/>
    </location>
</feature>
<dbReference type="CDD" id="cd00821">
    <property type="entry name" value="PH"/>
    <property type="match status" value="1"/>
</dbReference>
<evidence type="ECO:0000313" key="4">
    <source>
        <dbReference type="EMBL" id="ETO22770.1"/>
    </source>
</evidence>
<dbReference type="AlphaFoldDB" id="X6N8Z9"/>
<dbReference type="SUPFAM" id="SSF50729">
    <property type="entry name" value="PH domain-like"/>
    <property type="match status" value="1"/>
</dbReference>
<dbReference type="Gene3D" id="2.30.29.30">
    <property type="entry name" value="Pleckstrin-homology domain (PH domain)/Phosphotyrosine-binding domain (PTB)"/>
    <property type="match status" value="1"/>
</dbReference>
<feature type="compositionally biased region" description="Basic and acidic residues" evidence="1">
    <location>
        <begin position="210"/>
        <end position="226"/>
    </location>
</feature>